<dbReference type="InterPro" id="IPR011006">
    <property type="entry name" value="CheY-like_superfamily"/>
</dbReference>
<name>A0A9W6GQC0_9FUSO</name>
<dbReference type="AlphaFoldDB" id="A0A9W6GQC0"/>
<evidence type="ECO:0000256" key="2">
    <source>
        <dbReference type="ARBA" id="ARBA00022490"/>
    </source>
</evidence>
<accession>A0A9W6GQC0</accession>
<evidence type="ECO:0000256" key="5">
    <source>
        <dbReference type="ARBA" id="ARBA00023015"/>
    </source>
</evidence>
<keyword evidence="7 9" id="KW-0010">Activator</keyword>
<comment type="caution">
    <text evidence="12">The sequence shown here is derived from an EMBL/GenBank/DDBJ whole genome shotgun (WGS) entry which is preliminary data.</text>
</comment>
<evidence type="ECO:0000256" key="8">
    <source>
        <dbReference type="ARBA" id="ARBA00023163"/>
    </source>
</evidence>
<dbReference type="PANTHER" id="PTHR45526">
    <property type="entry name" value="TRANSCRIPTIONAL REGULATORY PROTEIN DPIA"/>
    <property type="match status" value="1"/>
</dbReference>
<keyword evidence="2 9" id="KW-0963">Cytoplasm</keyword>
<dbReference type="PIRSF" id="PIRSF006171">
    <property type="entry name" value="RR_citrat_malat"/>
    <property type="match status" value="1"/>
</dbReference>
<proteinExistence type="predicted"/>
<reference evidence="12" key="1">
    <citation type="submission" date="2022-12" db="EMBL/GenBank/DDBJ databases">
        <title>Reference genome sequencing for broad-spectrum identification of bacterial and archaeal isolates by mass spectrometry.</title>
        <authorList>
            <person name="Sekiguchi Y."/>
            <person name="Tourlousse D.M."/>
        </authorList>
    </citation>
    <scope>NUCLEOTIDE SEQUENCE</scope>
    <source>
        <strain evidence="12">10succ1</strain>
    </source>
</reference>
<dbReference type="GO" id="GO:0003677">
    <property type="term" value="F:DNA binding"/>
    <property type="evidence" value="ECO:0007669"/>
    <property type="project" value="UniProtKB-KW"/>
</dbReference>
<protein>
    <recommendedName>
        <fullName evidence="9">Transcriptional regulatory protein</fullName>
    </recommendedName>
</protein>
<keyword evidence="3 10" id="KW-0597">Phosphoprotein</keyword>
<keyword evidence="8 9" id="KW-0804">Transcription</keyword>
<dbReference type="InterPro" id="IPR001789">
    <property type="entry name" value="Sig_transdc_resp-reg_receiver"/>
</dbReference>
<evidence type="ECO:0000256" key="9">
    <source>
        <dbReference type="PIRNR" id="PIRNR006171"/>
    </source>
</evidence>
<evidence type="ECO:0000256" key="6">
    <source>
        <dbReference type="ARBA" id="ARBA00023125"/>
    </source>
</evidence>
<dbReference type="Proteomes" id="UP001144471">
    <property type="component" value="Unassembled WGS sequence"/>
</dbReference>
<keyword evidence="5 9" id="KW-0805">Transcription regulation</keyword>
<dbReference type="Pfam" id="PF00072">
    <property type="entry name" value="Response_reg"/>
    <property type="match status" value="1"/>
</dbReference>
<dbReference type="Gene3D" id="3.40.50.2300">
    <property type="match status" value="1"/>
</dbReference>
<dbReference type="InterPro" id="IPR051271">
    <property type="entry name" value="2C-system_Tx_regulators"/>
</dbReference>
<feature type="domain" description="Response regulatory" evidence="11">
    <location>
        <begin position="3"/>
        <end position="119"/>
    </location>
</feature>
<dbReference type="GO" id="GO:0003700">
    <property type="term" value="F:DNA-binding transcription factor activity"/>
    <property type="evidence" value="ECO:0007669"/>
    <property type="project" value="InterPro"/>
</dbReference>
<dbReference type="EMBL" id="BSDY01000049">
    <property type="protein sequence ID" value="GLI58346.1"/>
    <property type="molecule type" value="Genomic_DNA"/>
</dbReference>
<evidence type="ECO:0000256" key="3">
    <source>
        <dbReference type="ARBA" id="ARBA00022553"/>
    </source>
</evidence>
<dbReference type="GO" id="GO:0005737">
    <property type="term" value="C:cytoplasm"/>
    <property type="evidence" value="ECO:0007669"/>
    <property type="project" value="UniProtKB-SubCell"/>
</dbReference>
<evidence type="ECO:0000313" key="12">
    <source>
        <dbReference type="EMBL" id="GLI58346.1"/>
    </source>
</evidence>
<dbReference type="PANTHER" id="PTHR45526:SF1">
    <property type="entry name" value="TRANSCRIPTIONAL REGULATORY PROTEIN DCUR-RELATED"/>
    <property type="match status" value="1"/>
</dbReference>
<dbReference type="RefSeq" id="WP_281838143.1">
    <property type="nucleotide sequence ID" value="NZ_BSDY01000049.1"/>
</dbReference>
<evidence type="ECO:0000259" key="11">
    <source>
        <dbReference type="PROSITE" id="PS50110"/>
    </source>
</evidence>
<dbReference type="GO" id="GO:0000156">
    <property type="term" value="F:phosphorelay response regulator activity"/>
    <property type="evidence" value="ECO:0007669"/>
    <property type="project" value="TreeGrafter"/>
</dbReference>
<comment type="subcellular location">
    <subcellularLocation>
        <location evidence="1 9">Cytoplasm</location>
    </subcellularLocation>
</comment>
<dbReference type="InterPro" id="IPR024187">
    <property type="entry name" value="Sig_transdc_resp-reg_cit/mal"/>
</dbReference>
<dbReference type="SMART" id="SM00448">
    <property type="entry name" value="REC"/>
    <property type="match status" value="1"/>
</dbReference>
<evidence type="ECO:0000256" key="7">
    <source>
        <dbReference type="ARBA" id="ARBA00023159"/>
    </source>
</evidence>
<evidence type="ECO:0000256" key="10">
    <source>
        <dbReference type="PROSITE-ProRule" id="PRU00169"/>
    </source>
</evidence>
<sequence length="223" mass="25872">MLKILIVEDDPMVRMLTVKFINSLNGFEVVGDFGCSEEALVYLERNRVDLFILDMFLPDRSGLQFLKTLRERELKCDVIFVTASNSSEDIKQAFQLGAVDYLIKPFDFDRLKEALDRYLVNSEKIALKEELTQTEIDHFYLKRGKKKANNVKGIQQSTLTRILNIVKGRTGYSWSVREVSEETSISIVTVKKYLDHLVELGRIRSHLCYKSVGRPQYLYEFVI</sequence>
<feature type="modified residue" description="4-aspartylphosphate" evidence="10">
    <location>
        <position position="54"/>
    </location>
</feature>
<dbReference type="PROSITE" id="PS50110">
    <property type="entry name" value="RESPONSE_REGULATORY"/>
    <property type="match status" value="1"/>
</dbReference>
<keyword evidence="4 9" id="KW-0902">Two-component regulatory system</keyword>
<evidence type="ECO:0000256" key="4">
    <source>
        <dbReference type="ARBA" id="ARBA00023012"/>
    </source>
</evidence>
<keyword evidence="13" id="KW-1185">Reference proteome</keyword>
<dbReference type="SUPFAM" id="SSF52172">
    <property type="entry name" value="CheY-like"/>
    <property type="match status" value="1"/>
</dbReference>
<keyword evidence="6 9" id="KW-0238">DNA-binding</keyword>
<gene>
    <name evidence="12" type="ORF">PM10SUCC1_38600</name>
</gene>
<evidence type="ECO:0000313" key="13">
    <source>
        <dbReference type="Proteomes" id="UP001144471"/>
    </source>
</evidence>
<evidence type="ECO:0000256" key="1">
    <source>
        <dbReference type="ARBA" id="ARBA00004496"/>
    </source>
</evidence>
<organism evidence="12 13">
    <name type="scientific">Propionigenium maris DSM 9537</name>
    <dbReference type="NCBI Taxonomy" id="1123000"/>
    <lineage>
        <taxon>Bacteria</taxon>
        <taxon>Fusobacteriati</taxon>
        <taxon>Fusobacteriota</taxon>
        <taxon>Fusobacteriia</taxon>
        <taxon>Fusobacteriales</taxon>
        <taxon>Fusobacteriaceae</taxon>
        <taxon>Propionigenium</taxon>
    </lineage>
</organism>